<name>A0AAD3NS80_CRYJA</name>
<dbReference type="Pfam" id="PF05922">
    <property type="entry name" value="Inhibitor_I9"/>
    <property type="match status" value="1"/>
</dbReference>
<dbReference type="InterPro" id="IPR015500">
    <property type="entry name" value="Peptidase_S8_subtilisin-rel"/>
</dbReference>
<dbReference type="InterPro" id="IPR045051">
    <property type="entry name" value="SBT"/>
</dbReference>
<dbReference type="FunFam" id="3.30.70.80:FF:000003">
    <property type="entry name" value="Subtilisin-like protease SBT1.9"/>
    <property type="match status" value="1"/>
</dbReference>
<proteinExistence type="inferred from homology"/>
<sequence length="777" mass="82741">MANSALAGFLILLLFFMCAMSLGKAEEEDIRKPYIIHMIKSMKPQHFYLHQHWYASMLSQVSESNANELLYTYDTLLHGFAARLSEAEADAMESMGGCLAVVPSSLNKVATTHTPEFLGLSSSSSSSPGLWSQYSTGGEDIIVGVIDTGIWPESKSFNDAGLGPVPSRWKGTCESGQAFNSSHCNRKIIGARYFYKGFQNNVSKINETLEYMSPRDAHGHGTHTASTAAGAAVTGASLLGFASGTARGMAPHARLAIYKACWAPEGRCDDSDVAAAMEHAIADGVDILSISISSEDVPFHMNIRAIAAFGATEKGVFVSAGAGNRGPLSSTLSNTEPWITTVGASSIDRDFPASLVLGNQEIYRGTSAFKGGDGKLQGPFPLVYVSASNSSKRCLDGSLDPNLVKDKIVLCDQLIDPDDSSAPEKANEVARAGGAGMIVANEELLGAQQQFSYTFKFPAISLSFKAGEKIKSYINSTSNTSTATAAMRLTGLTIVGNATAAPIVAAFSSRGPSEAYPSVLKPDMIAPGVNILAAYAGSVDYILDSGTSMACPHVSGIAALIKAIHPTWSPAAIKSALMTSSYIVDNRKQEIRDSVTMEAANPFAMGSGHVDPRSAMDPGLVYDMAPQDYIDFLCSLNYTKKQIALLTKRLISCPKSSFEAGDLNYPSFSVVFKPGNNSAQVSRRTVTNVGAVAKGNVVYRASVKSPPGVSITVEPQTFVFRNLYDKATYIVKFESNIRTPSPSEGDQNGFGEISWTCIEGGRQLVRSPIVLTWQASN</sequence>
<dbReference type="Pfam" id="PF00082">
    <property type="entry name" value="Peptidase_S8"/>
    <property type="match status" value="1"/>
</dbReference>
<evidence type="ECO:0000313" key="18">
    <source>
        <dbReference type="EMBL" id="GLJ59027.1"/>
    </source>
</evidence>
<dbReference type="Gene3D" id="2.60.40.2310">
    <property type="match status" value="1"/>
</dbReference>
<evidence type="ECO:0000256" key="5">
    <source>
        <dbReference type="ARBA" id="ARBA00022729"/>
    </source>
</evidence>
<dbReference type="EMBL" id="BSEH01000656">
    <property type="protein sequence ID" value="GLJ59027.1"/>
    <property type="molecule type" value="Genomic_DNA"/>
</dbReference>
<dbReference type="FunFam" id="3.40.50.200:FF:000006">
    <property type="entry name" value="Subtilisin-like protease SBT1.5"/>
    <property type="match status" value="1"/>
</dbReference>
<feature type="domain" description="Subtilisin-like protease fibronectin type-III" evidence="15">
    <location>
        <begin position="662"/>
        <end position="770"/>
    </location>
</feature>
<comment type="caution">
    <text evidence="16">The sequence shown here is derived from an EMBL/GenBank/DDBJ whole genome shotgun (WGS) entry which is preliminary data.</text>
</comment>
<feature type="active site" description="Charge relay system" evidence="9 10">
    <location>
        <position position="147"/>
    </location>
</feature>
<evidence type="ECO:0000256" key="8">
    <source>
        <dbReference type="ARBA" id="ARBA00023180"/>
    </source>
</evidence>
<protein>
    <submittedName>
        <fullName evidence="16">Uncharacterized protein</fullName>
    </submittedName>
</protein>
<accession>A0AAD3NS80</accession>
<evidence type="ECO:0000313" key="16">
    <source>
        <dbReference type="EMBL" id="GLJ58954.1"/>
    </source>
</evidence>
<evidence type="ECO:0000256" key="11">
    <source>
        <dbReference type="SAM" id="SignalP"/>
    </source>
</evidence>
<feature type="chain" id="PRO_5042441042" evidence="11">
    <location>
        <begin position="26"/>
        <end position="777"/>
    </location>
</feature>
<dbReference type="InterPro" id="IPR003137">
    <property type="entry name" value="PA_domain"/>
</dbReference>
<evidence type="ECO:0000256" key="6">
    <source>
        <dbReference type="ARBA" id="ARBA00022801"/>
    </source>
</evidence>
<feature type="domain" description="Peptidase S8/S53" evidence="12">
    <location>
        <begin position="138"/>
        <end position="585"/>
    </location>
</feature>
<organism evidence="16 19">
    <name type="scientific">Cryptomeria japonica</name>
    <name type="common">Japanese cedar</name>
    <name type="synonym">Cupressus japonica</name>
    <dbReference type="NCBI Taxonomy" id="3369"/>
    <lineage>
        <taxon>Eukaryota</taxon>
        <taxon>Viridiplantae</taxon>
        <taxon>Streptophyta</taxon>
        <taxon>Embryophyta</taxon>
        <taxon>Tracheophyta</taxon>
        <taxon>Spermatophyta</taxon>
        <taxon>Pinopsida</taxon>
        <taxon>Pinidae</taxon>
        <taxon>Conifers II</taxon>
        <taxon>Cupressales</taxon>
        <taxon>Cupressaceae</taxon>
        <taxon>Cryptomeria</taxon>
    </lineage>
</organism>
<dbReference type="Gene3D" id="3.40.50.200">
    <property type="entry name" value="Peptidase S8/S53 domain"/>
    <property type="match status" value="1"/>
</dbReference>
<keyword evidence="4 10" id="KW-0645">Protease</keyword>
<dbReference type="CDD" id="cd04852">
    <property type="entry name" value="Peptidases_S8_3"/>
    <property type="match status" value="1"/>
</dbReference>
<feature type="domain" description="PA" evidence="13">
    <location>
        <begin position="381"/>
        <end position="470"/>
    </location>
</feature>
<keyword evidence="8" id="KW-0325">Glycoprotein</keyword>
<dbReference type="InterPro" id="IPR023828">
    <property type="entry name" value="Peptidase_S8_Ser-AS"/>
</dbReference>
<feature type="signal peptide" evidence="11">
    <location>
        <begin position="1"/>
        <end position="25"/>
    </location>
</feature>
<dbReference type="AlphaFoldDB" id="A0AAD3NS80"/>
<dbReference type="InterPro" id="IPR037045">
    <property type="entry name" value="S8pro/Inhibitor_I9_sf"/>
</dbReference>
<keyword evidence="7 10" id="KW-0720">Serine protease</keyword>
<dbReference type="CDD" id="cd02120">
    <property type="entry name" value="PA_subtilisin_like"/>
    <property type="match status" value="1"/>
</dbReference>
<reference evidence="16" key="1">
    <citation type="submission" date="2022-12" db="EMBL/GenBank/DDBJ databases">
        <title>Chromosome-Level Genome Assembly of Japanese Cedar (Cryptomeriajaponica D. Don).</title>
        <authorList>
            <person name="Fujino T."/>
            <person name="Yamaguchi K."/>
            <person name="Yokoyama T."/>
            <person name="Hamanaka T."/>
            <person name="Harazono Y."/>
            <person name="Kamada H."/>
            <person name="Kobayashi W."/>
            <person name="Ujino-Ihara T."/>
            <person name="Uchiyama K."/>
            <person name="Matsumoto A."/>
            <person name="Izuno A."/>
            <person name="Tsumura Y."/>
            <person name="Toyoda A."/>
            <person name="Shigenobu S."/>
            <person name="Moriguchi Y."/>
            <person name="Ueno S."/>
            <person name="Kasahara M."/>
        </authorList>
    </citation>
    <scope>NUCLEOTIDE SEQUENCE</scope>
</reference>
<comment type="similarity">
    <text evidence="2 10">Belongs to the peptidase S8 family.</text>
</comment>
<evidence type="ECO:0000256" key="10">
    <source>
        <dbReference type="PROSITE-ProRule" id="PRU01240"/>
    </source>
</evidence>
<dbReference type="InterPro" id="IPR036852">
    <property type="entry name" value="Peptidase_S8/S53_dom_sf"/>
</dbReference>
<evidence type="ECO:0000259" key="15">
    <source>
        <dbReference type="Pfam" id="PF17766"/>
    </source>
</evidence>
<dbReference type="Pfam" id="PF02225">
    <property type="entry name" value="PA"/>
    <property type="match status" value="1"/>
</dbReference>
<dbReference type="SUPFAM" id="SSF52743">
    <property type="entry name" value="Subtilisin-like"/>
    <property type="match status" value="1"/>
</dbReference>
<evidence type="ECO:0000259" key="13">
    <source>
        <dbReference type="Pfam" id="PF02225"/>
    </source>
</evidence>
<dbReference type="InterPro" id="IPR010259">
    <property type="entry name" value="S8pro/Inhibitor_I9"/>
</dbReference>
<evidence type="ECO:0000256" key="2">
    <source>
        <dbReference type="ARBA" id="ARBA00011073"/>
    </source>
</evidence>
<gene>
    <name evidence="16" type="ORF">SUGI_1486100</name>
    <name evidence="17" type="ORF">SUGI_1486110</name>
    <name evidence="18" type="ORF">SUGI_1489000</name>
</gene>
<evidence type="ECO:0000259" key="12">
    <source>
        <dbReference type="Pfam" id="PF00082"/>
    </source>
</evidence>
<dbReference type="PROSITE" id="PS51892">
    <property type="entry name" value="SUBTILASE"/>
    <property type="match status" value="1"/>
</dbReference>
<keyword evidence="19" id="KW-1185">Reference proteome</keyword>
<dbReference type="EMBL" id="BSEH01000630">
    <property type="protein sequence ID" value="GLJ58955.1"/>
    <property type="molecule type" value="Genomic_DNA"/>
</dbReference>
<dbReference type="Pfam" id="PF17766">
    <property type="entry name" value="fn3_6"/>
    <property type="match status" value="1"/>
</dbReference>
<evidence type="ECO:0000256" key="4">
    <source>
        <dbReference type="ARBA" id="ARBA00022670"/>
    </source>
</evidence>
<evidence type="ECO:0000313" key="17">
    <source>
        <dbReference type="EMBL" id="GLJ58955.1"/>
    </source>
</evidence>
<dbReference type="GO" id="GO:0004252">
    <property type="term" value="F:serine-type endopeptidase activity"/>
    <property type="evidence" value="ECO:0007669"/>
    <property type="project" value="UniProtKB-UniRule"/>
</dbReference>
<dbReference type="PROSITE" id="PS00138">
    <property type="entry name" value="SUBTILASE_SER"/>
    <property type="match status" value="1"/>
</dbReference>
<feature type="active site" description="Charge relay system" evidence="9 10">
    <location>
        <position position="220"/>
    </location>
</feature>
<dbReference type="Gene3D" id="3.50.30.30">
    <property type="match status" value="1"/>
</dbReference>
<evidence type="ECO:0000313" key="19">
    <source>
        <dbReference type="Proteomes" id="UP001234787"/>
    </source>
</evidence>
<dbReference type="InterPro" id="IPR041469">
    <property type="entry name" value="Subtilisin-like_FN3"/>
</dbReference>
<feature type="domain" description="Inhibitor I9" evidence="14">
    <location>
        <begin position="34"/>
        <end position="105"/>
    </location>
</feature>
<evidence type="ECO:0000256" key="7">
    <source>
        <dbReference type="ARBA" id="ARBA00022825"/>
    </source>
</evidence>
<evidence type="ECO:0000256" key="9">
    <source>
        <dbReference type="PIRSR" id="PIRSR615500-1"/>
    </source>
</evidence>
<evidence type="ECO:0000256" key="1">
    <source>
        <dbReference type="ARBA" id="ARBA00004613"/>
    </source>
</evidence>
<dbReference type="GO" id="GO:0006508">
    <property type="term" value="P:proteolysis"/>
    <property type="evidence" value="ECO:0007669"/>
    <property type="project" value="UniProtKB-KW"/>
</dbReference>
<keyword evidence="3" id="KW-0964">Secreted</keyword>
<comment type="subcellular location">
    <subcellularLocation>
        <location evidence="1">Secreted</location>
    </subcellularLocation>
</comment>
<dbReference type="PRINTS" id="PR00723">
    <property type="entry name" value="SUBTILISIN"/>
</dbReference>
<dbReference type="EMBL" id="BSEH01000630">
    <property type="protein sequence ID" value="GLJ58954.1"/>
    <property type="molecule type" value="Genomic_DNA"/>
</dbReference>
<dbReference type="Proteomes" id="UP001234787">
    <property type="component" value="Unassembled WGS sequence"/>
</dbReference>
<evidence type="ECO:0000259" key="14">
    <source>
        <dbReference type="Pfam" id="PF05922"/>
    </source>
</evidence>
<keyword evidence="5 11" id="KW-0732">Signal</keyword>
<dbReference type="InterPro" id="IPR000209">
    <property type="entry name" value="Peptidase_S8/S53_dom"/>
</dbReference>
<dbReference type="PANTHER" id="PTHR10795">
    <property type="entry name" value="PROPROTEIN CONVERTASE SUBTILISIN/KEXIN"/>
    <property type="match status" value="1"/>
</dbReference>
<dbReference type="GO" id="GO:0005576">
    <property type="term" value="C:extracellular region"/>
    <property type="evidence" value="ECO:0007669"/>
    <property type="project" value="UniProtKB-SubCell"/>
</dbReference>
<evidence type="ECO:0000256" key="3">
    <source>
        <dbReference type="ARBA" id="ARBA00022525"/>
    </source>
</evidence>
<dbReference type="InterPro" id="IPR034197">
    <property type="entry name" value="Peptidases_S8_3"/>
</dbReference>
<keyword evidence="6 10" id="KW-0378">Hydrolase</keyword>
<feature type="active site" description="Charge relay system" evidence="9 10">
    <location>
        <position position="548"/>
    </location>
</feature>
<dbReference type="Gene3D" id="3.30.70.80">
    <property type="entry name" value="Peptidase S8 propeptide/proteinase inhibitor I9"/>
    <property type="match status" value="1"/>
</dbReference>